<feature type="domain" description="C2H2-type" evidence="2">
    <location>
        <begin position="206"/>
        <end position="230"/>
    </location>
</feature>
<feature type="domain" description="C2H2-type" evidence="2">
    <location>
        <begin position="74"/>
        <end position="97"/>
    </location>
</feature>
<sequence length="269" mass="30448">MLSGLSDKCRRVNESISEMRNDNNQFQRTLQTPYSSRRASADDTDTSTVSRNSSCPGTPFTQSDDSVDNAKAIFKCIKCLQDVQGPRFNLSRHVARHEIARMECPIAGCGMRLTPTATYKHLVHVHDTSAKALDREEAKRHERELVTLATAMDQRISVYFPEGSYLGNVGTVKKTRFSNECSVCQNKVTSEVGRRDHIATHLKLKLKCPIEGCTQLLNLSKMSMHLQKRHSTKVSTLGQEEDLRFRQDEKAINDAIDKERVRFFAVVLE</sequence>
<feature type="region of interest" description="Disordered" evidence="1">
    <location>
        <begin position="17"/>
        <end position="62"/>
    </location>
</feature>
<evidence type="ECO:0000256" key="1">
    <source>
        <dbReference type="SAM" id="MobiDB-lite"/>
    </source>
</evidence>
<feature type="compositionally biased region" description="Polar residues" evidence="1">
    <location>
        <begin position="22"/>
        <end position="38"/>
    </location>
</feature>
<dbReference type="Proteomes" id="UP000095287">
    <property type="component" value="Unplaced"/>
</dbReference>
<evidence type="ECO:0000313" key="3">
    <source>
        <dbReference type="Proteomes" id="UP000095287"/>
    </source>
</evidence>
<dbReference type="AlphaFoldDB" id="A0A1I7XX18"/>
<protein>
    <submittedName>
        <fullName evidence="4">C2H2-type domain-containing protein</fullName>
    </submittedName>
</protein>
<proteinExistence type="predicted"/>
<organism evidence="3 4">
    <name type="scientific">Steinernema glaseri</name>
    <dbReference type="NCBI Taxonomy" id="37863"/>
    <lineage>
        <taxon>Eukaryota</taxon>
        <taxon>Metazoa</taxon>
        <taxon>Ecdysozoa</taxon>
        <taxon>Nematoda</taxon>
        <taxon>Chromadorea</taxon>
        <taxon>Rhabditida</taxon>
        <taxon>Tylenchina</taxon>
        <taxon>Panagrolaimomorpha</taxon>
        <taxon>Strongyloidoidea</taxon>
        <taxon>Steinernematidae</taxon>
        <taxon>Steinernema</taxon>
    </lineage>
</organism>
<feature type="domain" description="C2H2-type" evidence="2">
    <location>
        <begin position="102"/>
        <end position="126"/>
    </location>
</feature>
<accession>A0A1I7XX18</accession>
<dbReference type="InterPro" id="IPR013087">
    <property type="entry name" value="Znf_C2H2_type"/>
</dbReference>
<keyword evidence="3" id="KW-1185">Reference proteome</keyword>
<dbReference type="SMART" id="SM00355">
    <property type="entry name" value="ZnF_C2H2"/>
    <property type="match status" value="4"/>
</dbReference>
<name>A0A1I7XX18_9BILA</name>
<dbReference type="WBParaSite" id="L893_g10468.t1">
    <property type="protein sequence ID" value="L893_g10468.t1"/>
    <property type="gene ID" value="L893_g10468"/>
</dbReference>
<feature type="domain" description="C2H2-type" evidence="2">
    <location>
        <begin position="179"/>
        <end position="201"/>
    </location>
</feature>
<feature type="compositionally biased region" description="Polar residues" evidence="1">
    <location>
        <begin position="46"/>
        <end position="62"/>
    </location>
</feature>
<evidence type="ECO:0000313" key="4">
    <source>
        <dbReference type="WBParaSite" id="L893_g10468.t1"/>
    </source>
</evidence>
<evidence type="ECO:0000259" key="2">
    <source>
        <dbReference type="SMART" id="SM00355"/>
    </source>
</evidence>
<reference evidence="4" key="1">
    <citation type="submission" date="2016-11" db="UniProtKB">
        <authorList>
            <consortium name="WormBaseParasite"/>
        </authorList>
    </citation>
    <scope>IDENTIFICATION</scope>
</reference>